<dbReference type="EMBL" id="QKXC01000039">
    <property type="protein sequence ID" value="RBR25335.1"/>
    <property type="molecule type" value="Genomic_DNA"/>
</dbReference>
<gene>
    <name evidence="1" type="ORF">FIESC28_01772</name>
</gene>
<evidence type="ECO:0000313" key="1">
    <source>
        <dbReference type="EMBL" id="RBR25335.1"/>
    </source>
</evidence>
<dbReference type="OrthoDB" id="5024445at2759"/>
<sequence>MSSASTTSESTLPERTTKPREDHVLWTCKHLKDLLDDSYCNKLNGMLDKKCLRCKTKRDVNAVAVSRTRNDIGKLVGMSPEGVEIWEYDDGKSTTL</sequence>
<evidence type="ECO:0000313" key="2">
    <source>
        <dbReference type="Proteomes" id="UP000253153"/>
    </source>
</evidence>
<proteinExistence type="predicted"/>
<keyword evidence="2" id="KW-1185">Reference proteome</keyword>
<dbReference type="Proteomes" id="UP000253153">
    <property type="component" value="Unassembled WGS sequence"/>
</dbReference>
<dbReference type="GeneID" id="41991218"/>
<reference evidence="1 2" key="1">
    <citation type="submission" date="2018-06" db="EMBL/GenBank/DDBJ databases">
        <title>Fusarium incarnatum-equiseti species complex species 28.</title>
        <authorList>
            <person name="Gardiner D.M."/>
        </authorList>
    </citation>
    <scope>NUCLEOTIDE SEQUENCE [LARGE SCALE GENOMIC DNA]</scope>
    <source>
        <strain evidence="1 2">FIESC_28</strain>
    </source>
</reference>
<comment type="caution">
    <text evidence="1">The sequence shown here is derived from an EMBL/GenBank/DDBJ whole genome shotgun (WGS) entry which is preliminary data.</text>
</comment>
<accession>A0A366S9N8</accession>
<organism evidence="1 2">
    <name type="scientific">Fusarium coffeatum</name>
    <dbReference type="NCBI Taxonomy" id="231269"/>
    <lineage>
        <taxon>Eukaryota</taxon>
        <taxon>Fungi</taxon>
        <taxon>Dikarya</taxon>
        <taxon>Ascomycota</taxon>
        <taxon>Pezizomycotina</taxon>
        <taxon>Sordariomycetes</taxon>
        <taxon>Hypocreomycetidae</taxon>
        <taxon>Hypocreales</taxon>
        <taxon>Nectriaceae</taxon>
        <taxon>Fusarium</taxon>
        <taxon>Fusarium incarnatum-equiseti species complex</taxon>
    </lineage>
</organism>
<evidence type="ECO:0008006" key="3">
    <source>
        <dbReference type="Google" id="ProtNLM"/>
    </source>
</evidence>
<name>A0A366S9N8_9HYPO</name>
<protein>
    <recommendedName>
        <fullName evidence="3">RanBP2-type domain-containing protein</fullName>
    </recommendedName>
</protein>
<dbReference type="AlphaFoldDB" id="A0A366S9N8"/>
<dbReference type="RefSeq" id="XP_031019926.1">
    <property type="nucleotide sequence ID" value="XM_031155922.1"/>
</dbReference>